<keyword evidence="1" id="KW-0732">Signal</keyword>
<accession>A0A939J344</accession>
<reference evidence="2" key="1">
    <citation type="submission" date="2020-12" db="EMBL/GenBank/DDBJ databases">
        <title>Oil enriched cultivation method for isolating marine PHA-producing bacteria.</title>
        <authorList>
            <person name="Zheng W."/>
            <person name="Yu S."/>
            <person name="Huang Y."/>
        </authorList>
    </citation>
    <scope>NUCLEOTIDE SEQUENCE</scope>
    <source>
        <strain evidence="2">SY-2-12</strain>
    </source>
</reference>
<dbReference type="Proteomes" id="UP000664096">
    <property type="component" value="Unassembled WGS sequence"/>
</dbReference>
<evidence type="ECO:0000256" key="1">
    <source>
        <dbReference type="SAM" id="SignalP"/>
    </source>
</evidence>
<evidence type="ECO:0000313" key="2">
    <source>
        <dbReference type="EMBL" id="MBN9669765.1"/>
    </source>
</evidence>
<name>A0A939J344_9HYPH</name>
<sequence length="242" mass="25518">MALFRYKLLSVALLSGLQLTTNASAMTASYTNSYTNVGSTASYASSFSDSFDFSNLVASAAADGNSLTILSASLSISGYSVEDASTSSSSYSTCSGTFSYGVCWGDTGRVTKNYIGDRTSDRAIFSGDGWSVSTNTTYTPSTQSTTTSGNDTTINYYYNYFGDVSASGIASDTVLANLSDGVLDYVVYLYGDSFSTLSITLDLEYETAPMAVPVPESLPLALTGLAVLGLGMRRRRSRHTSA</sequence>
<feature type="chain" id="PRO_5037957406" evidence="1">
    <location>
        <begin position="26"/>
        <end position="242"/>
    </location>
</feature>
<evidence type="ECO:0000313" key="3">
    <source>
        <dbReference type="Proteomes" id="UP000664096"/>
    </source>
</evidence>
<dbReference type="AlphaFoldDB" id="A0A939J344"/>
<comment type="caution">
    <text evidence="2">The sequence shown here is derived from an EMBL/GenBank/DDBJ whole genome shotgun (WGS) entry which is preliminary data.</text>
</comment>
<organism evidence="2 3">
    <name type="scientific">Roseibium aggregatum</name>
    <dbReference type="NCBI Taxonomy" id="187304"/>
    <lineage>
        <taxon>Bacteria</taxon>
        <taxon>Pseudomonadati</taxon>
        <taxon>Pseudomonadota</taxon>
        <taxon>Alphaproteobacteria</taxon>
        <taxon>Hyphomicrobiales</taxon>
        <taxon>Stappiaceae</taxon>
        <taxon>Roseibium</taxon>
    </lineage>
</organism>
<dbReference type="EMBL" id="JAEKJZ010000001">
    <property type="protein sequence ID" value="MBN9669765.1"/>
    <property type="molecule type" value="Genomic_DNA"/>
</dbReference>
<proteinExistence type="predicted"/>
<feature type="signal peptide" evidence="1">
    <location>
        <begin position="1"/>
        <end position="25"/>
    </location>
</feature>
<gene>
    <name evidence="2" type="ORF">JF539_05405</name>
</gene>
<protein>
    <submittedName>
        <fullName evidence="2">VPLPA-CTERM sorting domain-containing protein</fullName>
    </submittedName>
</protein>
<dbReference type="RefSeq" id="WP_207139301.1">
    <property type="nucleotide sequence ID" value="NZ_JAEKJZ010000001.1"/>
</dbReference>